<dbReference type="RefSeq" id="WP_107285005.1">
    <property type="nucleotide sequence ID" value="NZ_PYMC01000020.1"/>
</dbReference>
<dbReference type="Proteomes" id="UP000240904">
    <property type="component" value="Unassembled WGS sequence"/>
</dbReference>
<keyword evidence="2" id="KW-1185">Reference proteome</keyword>
<protein>
    <submittedName>
        <fullName evidence="1">Uncharacterized protein</fullName>
    </submittedName>
</protein>
<gene>
    <name evidence="1" type="ORF">C9I89_19550</name>
</gene>
<sequence>MIVNFNILKGDVSWDALIHQLNSDVLLRHILIKGNVDNMDIKLSYCEKTCEGSIINNNSNQLIGNFSISF</sequence>
<comment type="caution">
    <text evidence="1">The sequence shown here is derived from an EMBL/GenBank/DDBJ whole genome shotgun (WGS) entry which is preliminary data.</text>
</comment>
<reference evidence="1 2" key="1">
    <citation type="submission" date="2018-03" db="EMBL/GenBank/DDBJ databases">
        <title>Whole genome sequencing of Histamine producing bacteria.</title>
        <authorList>
            <person name="Butler K."/>
        </authorList>
    </citation>
    <scope>NUCLEOTIDE SEQUENCE [LARGE SCALE GENOMIC DNA]</scope>
    <source>
        <strain evidence="1 2">DSM 16190</strain>
    </source>
</reference>
<organism evidence="1 2">
    <name type="scientific">Photobacterium lipolyticum</name>
    <dbReference type="NCBI Taxonomy" id="266810"/>
    <lineage>
        <taxon>Bacteria</taxon>
        <taxon>Pseudomonadati</taxon>
        <taxon>Pseudomonadota</taxon>
        <taxon>Gammaproteobacteria</taxon>
        <taxon>Vibrionales</taxon>
        <taxon>Vibrionaceae</taxon>
        <taxon>Photobacterium</taxon>
    </lineage>
</organism>
<accession>A0A2T3MSY3</accession>
<dbReference type="EMBL" id="PYMC01000020">
    <property type="protein sequence ID" value="PSW01680.1"/>
    <property type="molecule type" value="Genomic_DNA"/>
</dbReference>
<name>A0A2T3MSY3_9GAMM</name>
<evidence type="ECO:0000313" key="1">
    <source>
        <dbReference type="EMBL" id="PSW01680.1"/>
    </source>
</evidence>
<dbReference type="AlphaFoldDB" id="A0A2T3MSY3"/>
<proteinExistence type="predicted"/>
<evidence type="ECO:0000313" key="2">
    <source>
        <dbReference type="Proteomes" id="UP000240904"/>
    </source>
</evidence>
<dbReference type="OrthoDB" id="5819165at2"/>